<organism evidence="2">
    <name type="scientific">Octopus bimaculoides</name>
    <name type="common">California two-spotted octopus</name>
    <dbReference type="NCBI Taxonomy" id="37653"/>
    <lineage>
        <taxon>Eukaryota</taxon>
        <taxon>Metazoa</taxon>
        <taxon>Spiralia</taxon>
        <taxon>Lophotrochozoa</taxon>
        <taxon>Mollusca</taxon>
        <taxon>Cephalopoda</taxon>
        <taxon>Coleoidea</taxon>
        <taxon>Octopodiformes</taxon>
        <taxon>Octopoda</taxon>
        <taxon>Incirrata</taxon>
        <taxon>Octopodidae</taxon>
        <taxon>Octopus</taxon>
    </lineage>
</organism>
<dbReference type="AlphaFoldDB" id="A0A0L8G3D2"/>
<feature type="region of interest" description="Disordered" evidence="1">
    <location>
        <begin position="1"/>
        <end position="20"/>
    </location>
</feature>
<evidence type="ECO:0000313" key="2">
    <source>
        <dbReference type="EMBL" id="KOF71090.1"/>
    </source>
</evidence>
<dbReference type="EMBL" id="KQ424386">
    <property type="protein sequence ID" value="KOF71090.1"/>
    <property type="molecule type" value="Genomic_DNA"/>
</dbReference>
<evidence type="ECO:0000256" key="1">
    <source>
        <dbReference type="SAM" id="MobiDB-lite"/>
    </source>
</evidence>
<protein>
    <submittedName>
        <fullName evidence="2">Uncharacterized protein</fullName>
    </submittedName>
</protein>
<accession>A0A0L8G3D2</accession>
<reference evidence="2" key="1">
    <citation type="submission" date="2015-07" db="EMBL/GenBank/DDBJ databases">
        <title>MeaNS - Measles Nucleotide Surveillance Program.</title>
        <authorList>
            <person name="Tran T."/>
            <person name="Druce J."/>
        </authorList>
    </citation>
    <scope>NUCLEOTIDE SEQUENCE</scope>
    <source>
        <strain evidence="2">UCB-OBI-ISO-001</strain>
        <tissue evidence="2">Gonad</tissue>
    </source>
</reference>
<proteinExistence type="predicted"/>
<sequence>MSGCECRPGSGGANAGPQMRTQTNGCEHRTVVTNAGPMLRVQAHCYERSPAVASIGPPSRTQALRCECRPTVVNVSQRLRMLVNECEWHYIQWLCILNCLLPTHMVPSSVPLRGTLGKCFLL</sequence>
<name>A0A0L8G3D2_OCTBM</name>
<gene>
    <name evidence="2" type="ORF">OCBIM_22001688mg</name>
</gene>